<accession>A0A934K6M8</accession>
<dbReference type="AlphaFoldDB" id="A0A934K6M8"/>
<dbReference type="EMBL" id="JAEKNR010000059">
    <property type="protein sequence ID" value="MBJ7597391.1"/>
    <property type="molecule type" value="Genomic_DNA"/>
</dbReference>
<sequence length="248" mass="26149">MILAVAAHAKLNLSLEVHGRRPDGYHELTTLFQAVSLHDLLLVEPAANTELHGGQPDDLVLRAQRALEEAAARPLPARFRLIKRIPAGAGLAGGSSDAAATLRALSTLYGLKVDLRPVAAELGADVPFFLQGGTALGRGKGENLTPLPSHAGCYAIAWPGYSVSTAAVFQAWDEVGGDGENHLLRAAIVVEPRIGEFAMGLEGWRMTGTGTAFFKPYPDRRQAERAVGALDCWTAVATAVPAWAAVAT</sequence>
<evidence type="ECO:0000256" key="6">
    <source>
        <dbReference type="HAMAP-Rule" id="MF_00061"/>
    </source>
</evidence>
<dbReference type="SUPFAM" id="SSF54211">
    <property type="entry name" value="Ribosomal protein S5 domain 2-like"/>
    <property type="match status" value="1"/>
</dbReference>
<evidence type="ECO:0000256" key="2">
    <source>
        <dbReference type="ARBA" id="ARBA00022679"/>
    </source>
</evidence>
<name>A0A934K6M8_9BACT</name>
<dbReference type="InterPro" id="IPR014721">
    <property type="entry name" value="Ribsml_uS5_D2-typ_fold_subgr"/>
</dbReference>
<keyword evidence="2 6" id="KW-0808">Transferase</keyword>
<reference evidence="8" key="1">
    <citation type="submission" date="2020-10" db="EMBL/GenBank/DDBJ databases">
        <title>Ca. Dormibacterota MAGs.</title>
        <authorList>
            <person name="Montgomery K."/>
        </authorList>
    </citation>
    <scope>NUCLEOTIDE SEQUENCE [LARGE SCALE GENOMIC DNA]</scope>
    <source>
        <strain evidence="8">SC8812_S17_10</strain>
    </source>
</reference>
<evidence type="ECO:0000256" key="4">
    <source>
        <dbReference type="ARBA" id="ARBA00022777"/>
    </source>
</evidence>
<dbReference type="PIRSF" id="PIRSF010376">
    <property type="entry name" value="IspE"/>
    <property type="match status" value="1"/>
</dbReference>
<dbReference type="RefSeq" id="WP_338199570.1">
    <property type="nucleotide sequence ID" value="NZ_JAEKNR010000059.1"/>
</dbReference>
<dbReference type="PANTHER" id="PTHR43527:SF2">
    <property type="entry name" value="4-DIPHOSPHOCYTIDYL-2-C-METHYL-D-ERYTHRITOL KINASE, CHLOROPLASTIC"/>
    <property type="match status" value="1"/>
</dbReference>
<dbReference type="PANTHER" id="PTHR43527">
    <property type="entry name" value="4-DIPHOSPHOCYTIDYL-2-C-METHYL-D-ERYTHRITOL KINASE, CHLOROPLASTIC"/>
    <property type="match status" value="1"/>
</dbReference>
<evidence type="ECO:0000259" key="7">
    <source>
        <dbReference type="Pfam" id="PF00288"/>
    </source>
</evidence>
<dbReference type="GO" id="GO:0005524">
    <property type="term" value="F:ATP binding"/>
    <property type="evidence" value="ECO:0007669"/>
    <property type="project" value="UniProtKB-UniRule"/>
</dbReference>
<feature type="binding site" evidence="6">
    <location>
        <begin position="86"/>
        <end position="96"/>
    </location>
    <ligand>
        <name>ATP</name>
        <dbReference type="ChEBI" id="CHEBI:30616"/>
    </ligand>
</feature>
<gene>
    <name evidence="6" type="primary">ispE</name>
    <name evidence="8" type="ORF">JF922_04815</name>
</gene>
<keyword evidence="5 6" id="KW-0067">ATP-binding</keyword>
<feature type="active site" evidence="6">
    <location>
        <position position="10"/>
    </location>
</feature>
<feature type="domain" description="GHMP kinase N-terminal" evidence="7">
    <location>
        <begin position="59"/>
        <end position="133"/>
    </location>
</feature>
<evidence type="ECO:0000313" key="8">
    <source>
        <dbReference type="EMBL" id="MBJ7597391.1"/>
    </source>
</evidence>
<dbReference type="InterPro" id="IPR020568">
    <property type="entry name" value="Ribosomal_Su5_D2-typ_SF"/>
</dbReference>
<dbReference type="GO" id="GO:0050515">
    <property type="term" value="F:4-(cytidine 5'-diphospho)-2-C-methyl-D-erythritol kinase activity"/>
    <property type="evidence" value="ECO:0007669"/>
    <property type="project" value="UniProtKB-UniRule"/>
</dbReference>
<dbReference type="InterPro" id="IPR036554">
    <property type="entry name" value="GHMP_kinase_C_sf"/>
</dbReference>
<dbReference type="InterPro" id="IPR004424">
    <property type="entry name" value="IspE"/>
</dbReference>
<comment type="similarity">
    <text evidence="6">Belongs to the GHMP kinase family. IspE subfamily.</text>
</comment>
<dbReference type="Gene3D" id="3.30.230.10">
    <property type="match status" value="1"/>
</dbReference>
<dbReference type="InterPro" id="IPR006204">
    <property type="entry name" value="GHMP_kinase_N_dom"/>
</dbReference>
<dbReference type="SUPFAM" id="SSF55060">
    <property type="entry name" value="GHMP Kinase, C-terminal domain"/>
    <property type="match status" value="1"/>
</dbReference>
<evidence type="ECO:0000256" key="1">
    <source>
        <dbReference type="ARBA" id="ARBA00017473"/>
    </source>
</evidence>
<keyword evidence="4 6" id="KW-0418">Kinase</keyword>
<comment type="caution">
    <text evidence="8">The sequence shown here is derived from an EMBL/GenBank/DDBJ whole genome shotgun (WGS) entry which is preliminary data.</text>
</comment>
<keyword evidence="3 6" id="KW-0547">Nucleotide-binding</keyword>
<comment type="catalytic activity">
    <reaction evidence="6">
        <text>4-CDP-2-C-methyl-D-erythritol + ATP = 4-CDP-2-C-methyl-D-erythritol 2-phosphate + ADP + H(+)</text>
        <dbReference type="Rhea" id="RHEA:18437"/>
        <dbReference type="ChEBI" id="CHEBI:15378"/>
        <dbReference type="ChEBI" id="CHEBI:30616"/>
        <dbReference type="ChEBI" id="CHEBI:57823"/>
        <dbReference type="ChEBI" id="CHEBI:57919"/>
        <dbReference type="ChEBI" id="CHEBI:456216"/>
        <dbReference type="EC" id="2.7.1.148"/>
    </reaction>
</comment>
<protein>
    <recommendedName>
        <fullName evidence="1 6">4-diphosphocytidyl-2-C-methyl-D-erythritol kinase</fullName>
        <shortName evidence="6">CMK</shortName>
        <ecNumber evidence="6">2.7.1.148</ecNumber>
    </recommendedName>
    <alternativeName>
        <fullName evidence="6">4-(cytidine-5'-diphospho)-2-C-methyl-D-erythritol kinase</fullName>
    </alternativeName>
</protein>
<proteinExistence type="inferred from homology"/>
<comment type="pathway">
    <text evidence="6">Isoprenoid biosynthesis; isopentenyl diphosphate biosynthesis via DXP pathway; isopentenyl diphosphate from 1-deoxy-D-xylulose 5-phosphate: step 3/6.</text>
</comment>
<dbReference type="Pfam" id="PF00288">
    <property type="entry name" value="GHMP_kinases_N"/>
    <property type="match status" value="1"/>
</dbReference>
<dbReference type="GO" id="GO:0019288">
    <property type="term" value="P:isopentenyl diphosphate biosynthetic process, methylerythritol 4-phosphate pathway"/>
    <property type="evidence" value="ECO:0007669"/>
    <property type="project" value="UniProtKB-UniRule"/>
</dbReference>
<dbReference type="Gene3D" id="3.30.70.890">
    <property type="entry name" value="GHMP kinase, C-terminal domain"/>
    <property type="match status" value="1"/>
</dbReference>
<organism evidence="8 9">
    <name type="scientific">Candidatus Nephthysia bennettiae</name>
    <dbReference type="NCBI Taxonomy" id="3127016"/>
    <lineage>
        <taxon>Bacteria</taxon>
        <taxon>Bacillati</taxon>
        <taxon>Candidatus Dormiibacterota</taxon>
        <taxon>Candidatus Dormibacteria</taxon>
        <taxon>Candidatus Dormibacterales</taxon>
        <taxon>Candidatus Dormibacteraceae</taxon>
        <taxon>Candidatus Nephthysia</taxon>
    </lineage>
</organism>
<keyword evidence="9" id="KW-1185">Reference proteome</keyword>
<comment type="function">
    <text evidence="6">Catalyzes the phosphorylation of the position 2 hydroxy group of 4-diphosphocytidyl-2C-methyl-D-erythritol.</text>
</comment>
<keyword evidence="6" id="KW-0414">Isoprene biosynthesis</keyword>
<dbReference type="GO" id="GO:0016114">
    <property type="term" value="P:terpenoid biosynthetic process"/>
    <property type="evidence" value="ECO:0007669"/>
    <property type="project" value="InterPro"/>
</dbReference>
<dbReference type="EC" id="2.7.1.148" evidence="6"/>
<dbReference type="HAMAP" id="MF_00061">
    <property type="entry name" value="IspE"/>
    <property type="match status" value="1"/>
</dbReference>
<evidence type="ECO:0000256" key="5">
    <source>
        <dbReference type="ARBA" id="ARBA00022840"/>
    </source>
</evidence>
<evidence type="ECO:0000313" key="9">
    <source>
        <dbReference type="Proteomes" id="UP000612893"/>
    </source>
</evidence>
<feature type="active site" evidence="6">
    <location>
        <position position="125"/>
    </location>
</feature>
<evidence type="ECO:0000256" key="3">
    <source>
        <dbReference type="ARBA" id="ARBA00022741"/>
    </source>
</evidence>
<dbReference type="Proteomes" id="UP000612893">
    <property type="component" value="Unassembled WGS sequence"/>
</dbReference>